<dbReference type="EMBL" id="CP042437">
    <property type="protein sequence ID" value="QEC78362.1"/>
    <property type="molecule type" value="Genomic_DNA"/>
</dbReference>
<protein>
    <submittedName>
        <fullName evidence="1">Uncharacterized protein</fullName>
    </submittedName>
</protein>
<dbReference type="Proteomes" id="UP000321362">
    <property type="component" value="Chromosome"/>
</dbReference>
<sequence length="66" mass="7198">MPEVDGLWIFVPVNTLPDSVKHSLGTVKFCSFSNSENSDLRNYFVEATTSARSFAAGGLLLCLDTK</sequence>
<evidence type="ECO:0000313" key="2">
    <source>
        <dbReference type="Proteomes" id="UP000321362"/>
    </source>
</evidence>
<proteinExistence type="predicted"/>
<dbReference type="KEGG" id="mgk:FSB76_21345"/>
<gene>
    <name evidence="1" type="ORF">FSB76_21345</name>
</gene>
<dbReference type="RefSeq" id="WP_147056924.1">
    <property type="nucleotide sequence ID" value="NZ_CP042437.1"/>
</dbReference>
<organism evidence="1 2">
    <name type="scientific">Mucilaginibacter ginsenosidivorax</name>
    <dbReference type="NCBI Taxonomy" id="862126"/>
    <lineage>
        <taxon>Bacteria</taxon>
        <taxon>Pseudomonadati</taxon>
        <taxon>Bacteroidota</taxon>
        <taxon>Sphingobacteriia</taxon>
        <taxon>Sphingobacteriales</taxon>
        <taxon>Sphingobacteriaceae</taxon>
        <taxon>Mucilaginibacter</taxon>
    </lineage>
</organism>
<evidence type="ECO:0000313" key="1">
    <source>
        <dbReference type="EMBL" id="QEC78362.1"/>
    </source>
</evidence>
<accession>A0A5B8W622</accession>
<dbReference type="AlphaFoldDB" id="A0A5B8W622"/>
<name>A0A5B8W622_9SPHI</name>
<reference evidence="1 2" key="1">
    <citation type="journal article" date="2013" name="J. Microbiol.">
        <title>Mucilaginibacter ginsenosidivorax sp. nov., with ginsenoside converting activity isolated from sediment.</title>
        <authorList>
            <person name="Kim J.K."/>
            <person name="Choi T.E."/>
            <person name="Liu Q.M."/>
            <person name="Park H.Y."/>
            <person name="Yi T.H."/>
            <person name="Yoon M.H."/>
            <person name="Kim S.C."/>
            <person name="Im W.T."/>
        </authorList>
    </citation>
    <scope>NUCLEOTIDE SEQUENCE [LARGE SCALE GENOMIC DNA]</scope>
    <source>
        <strain evidence="1 2">KHI28</strain>
    </source>
</reference>
<keyword evidence="2" id="KW-1185">Reference proteome</keyword>